<dbReference type="InterPro" id="IPR027417">
    <property type="entry name" value="P-loop_NTPase"/>
</dbReference>
<evidence type="ECO:0000313" key="5">
    <source>
        <dbReference type="EMBL" id="SFA70783.1"/>
    </source>
</evidence>
<proteinExistence type="inferred from homology"/>
<evidence type="ECO:0000256" key="3">
    <source>
        <dbReference type="ARBA" id="ARBA00013368"/>
    </source>
</evidence>
<keyword evidence="4" id="KW-0175">Coiled coil</keyword>
<comment type="similarity">
    <text evidence="1">Belongs to the SMC family. SbcC subfamily.</text>
</comment>
<keyword evidence="5" id="KW-0378">Hydrolase</keyword>
<keyword evidence="5" id="KW-0269">Exonuclease</keyword>
<dbReference type="Pfam" id="PF13555">
    <property type="entry name" value="AAA_29"/>
    <property type="match status" value="1"/>
</dbReference>
<gene>
    <name evidence="5" type="ORF">SAMN05216249_101137</name>
</gene>
<dbReference type="PROSITE" id="PS00675">
    <property type="entry name" value="SIGMA54_INTERACT_1"/>
    <property type="match status" value="1"/>
</dbReference>
<dbReference type="EMBL" id="FOJY01000001">
    <property type="protein sequence ID" value="SFA70783.1"/>
    <property type="molecule type" value="Genomic_DNA"/>
</dbReference>
<evidence type="ECO:0000256" key="4">
    <source>
        <dbReference type="SAM" id="Coils"/>
    </source>
</evidence>
<feature type="coiled-coil region" evidence="4">
    <location>
        <begin position="404"/>
        <end position="479"/>
    </location>
</feature>
<reference evidence="5 6" key="1">
    <citation type="submission" date="2016-10" db="EMBL/GenBank/DDBJ databases">
        <authorList>
            <person name="de Groot N.N."/>
        </authorList>
    </citation>
    <scope>NUCLEOTIDE SEQUENCE [LARGE SCALE GENOMIC DNA]</scope>
    <source>
        <strain evidence="5 6">DSM 5522</strain>
    </source>
</reference>
<evidence type="ECO:0000256" key="1">
    <source>
        <dbReference type="ARBA" id="ARBA00006930"/>
    </source>
</evidence>
<dbReference type="SUPFAM" id="SSF52540">
    <property type="entry name" value="P-loop containing nucleoside triphosphate hydrolases"/>
    <property type="match status" value="1"/>
</dbReference>
<feature type="coiled-coil region" evidence="4">
    <location>
        <begin position="647"/>
        <end position="688"/>
    </location>
</feature>
<dbReference type="InterPro" id="IPR025662">
    <property type="entry name" value="Sigma_54_int_dom_ATP-bd_1"/>
</dbReference>
<dbReference type="GO" id="GO:0016887">
    <property type="term" value="F:ATP hydrolysis activity"/>
    <property type="evidence" value="ECO:0007669"/>
    <property type="project" value="InterPro"/>
</dbReference>
<sequence>MRPIKLTLQAFGSYGKKTVIDFTKPNQNLFLVTGDTGSGKTTIFDAIVFALYGEACSMNNKKDGAELQSHFIDLNTKPCVTLEFSEFQGGEDLIYTVTRVPRHVRPFKRGEGFKDEKETVSLIMPDGSEFSQNTKETDEKLSEIVGLTKGQFMQVAMIAQGEFMELLRADSNKKKEIFRKLFGTETYQNIVDVLNKRCKEKRTAITNLKTVCQTEVAHITIPENRENSERLIELKDDILKADNINFFSIEELLKELKILCNELCNEKEILSKEYSQKSKLRDEKRDEHNNAATLLGFFEQLEKAKKDIIECQNKENEMADKALLVKNINDAYEVEAVYKLFDSASKTLKVKQIELNDINEQLPYLKRNAQNAEVNEKEAKKFKEIQDEHYAKLEVEIKKELEIYQQINILKEEIEGKKEELLKAQNAAEDIEKVIKEFDENVKEWQEKSNELKDVNVALERWKNDKKEEEILEKELSEIKILHRTITDLNETAKLKEKEFLIANKNYTQKRDEYENKQMIYYASQAGILASKLIEGEPCPVCGSTNHPSPCKLNDMNKDITQDILEILSKEVDDLNKIREEKSGDSKRTIDRLESDEKLFNDKINKLFDRMRNSIKTVKVPFLPSIDGAIECLIDWEAINKAEGKKIQNDLETLSKLEKSLSSAENKKEELNKQFKEAQNRKIAVNTEFEKSNATLLNLEKNKKYKSEEVAKDKLANAKETKEYNDATYEAALLNLKKAQPEYDKCKALKEQYEKEIPKLITELEEKELSYKKILEERNITESEWKDIKKKHFKNEVDSLNKTIDEYNNKKATANGIKETALKNINNRKKPDLEKLLTEKEEAQKRFDDVKEKLESIKNIYQVDMESYDKLASKVEESGKIVKEYTKLDSLYNRLSGKVSGARMDIETFVQRYYLKRILNSANIRFEDMSAGQFELRMVDEEKAGEGKNKGLDLIVYSNITGKERAVNTLSGGESFMAALSLALGMADQIQENTSSINLDIMFIDEGFGSLDDHSRNQAVKVLKNMAGGSKLIGIISHVSELKQEIEDKLLVSKNEEGSHVRWDIS</sequence>
<feature type="coiled-coil region" evidence="4">
    <location>
        <begin position="750"/>
        <end position="860"/>
    </location>
</feature>
<dbReference type="Gene3D" id="3.40.50.300">
    <property type="entry name" value="P-loop containing nucleotide triphosphate hydrolases"/>
    <property type="match status" value="2"/>
</dbReference>
<dbReference type="GO" id="GO:0006302">
    <property type="term" value="P:double-strand break repair"/>
    <property type="evidence" value="ECO:0007669"/>
    <property type="project" value="InterPro"/>
</dbReference>
<dbReference type="AlphaFoldDB" id="A0A1I0V3U3"/>
<keyword evidence="6" id="KW-1185">Reference proteome</keyword>
<dbReference type="PANTHER" id="PTHR32114:SF2">
    <property type="entry name" value="ABC TRANSPORTER ABCH.3"/>
    <property type="match status" value="1"/>
</dbReference>
<dbReference type="PANTHER" id="PTHR32114">
    <property type="entry name" value="ABC TRANSPORTER ABCH.3"/>
    <property type="match status" value="1"/>
</dbReference>
<protein>
    <recommendedName>
        <fullName evidence="3">Nuclease SbcCD subunit C</fullName>
    </recommendedName>
</protein>
<name>A0A1I0V3U3_9FIRM</name>
<dbReference type="RefSeq" id="WP_177205519.1">
    <property type="nucleotide sequence ID" value="NZ_FOJY01000001.1"/>
</dbReference>
<dbReference type="GO" id="GO:0004527">
    <property type="term" value="F:exonuclease activity"/>
    <property type="evidence" value="ECO:0007669"/>
    <property type="project" value="UniProtKB-KW"/>
</dbReference>
<evidence type="ECO:0000313" key="6">
    <source>
        <dbReference type="Proteomes" id="UP000198838"/>
    </source>
</evidence>
<evidence type="ECO:0000256" key="2">
    <source>
        <dbReference type="ARBA" id="ARBA00011322"/>
    </source>
</evidence>
<comment type="subunit">
    <text evidence="2">Heterodimer of SbcC and SbcD.</text>
</comment>
<accession>A0A1I0V3U3</accession>
<keyword evidence="5" id="KW-0540">Nuclease</keyword>
<dbReference type="Pfam" id="PF13558">
    <property type="entry name" value="SbcC_Walker_B"/>
    <property type="match status" value="1"/>
</dbReference>
<organism evidence="5 6">
    <name type="scientific">Acetitomaculum ruminis DSM 5522</name>
    <dbReference type="NCBI Taxonomy" id="1120918"/>
    <lineage>
        <taxon>Bacteria</taxon>
        <taxon>Bacillati</taxon>
        <taxon>Bacillota</taxon>
        <taxon>Clostridia</taxon>
        <taxon>Lachnospirales</taxon>
        <taxon>Lachnospiraceae</taxon>
        <taxon>Acetitomaculum</taxon>
    </lineage>
</organism>
<dbReference type="Proteomes" id="UP000198838">
    <property type="component" value="Unassembled WGS sequence"/>
</dbReference>
<dbReference type="STRING" id="1120918.SAMN05216249_101137"/>